<dbReference type="EMBL" id="AVBH01000043">
    <property type="protein sequence ID" value="KGO98879.1"/>
    <property type="molecule type" value="Genomic_DNA"/>
</dbReference>
<protein>
    <recommendedName>
        <fullName evidence="5">Translational regulator CsrA</fullName>
    </recommendedName>
    <alternativeName>
        <fullName evidence="5">Carbon storage regulator</fullName>
    </alternativeName>
</protein>
<accession>A0A0A0M9H7</accession>
<keyword evidence="5" id="KW-0678">Repressor</keyword>
<sequence length="70" mass="7564">MLIISRRPGEAVTVGTDIRVTVLAINGKQVRLGVTAPRVVEVHRQEVYEEITGQRVAGATPTRKPTGLSN</sequence>
<comment type="similarity">
    <text evidence="5">Belongs to the CsrA/RsmA family.</text>
</comment>
<name>A0A0A0M9H7_9GAMM</name>
<evidence type="ECO:0000313" key="7">
    <source>
        <dbReference type="Proteomes" id="UP000030003"/>
    </source>
</evidence>
<dbReference type="GO" id="GO:0006109">
    <property type="term" value="P:regulation of carbohydrate metabolic process"/>
    <property type="evidence" value="ECO:0007669"/>
    <property type="project" value="UniProtKB-UniRule"/>
</dbReference>
<dbReference type="RefSeq" id="WP_081677876.1">
    <property type="nucleotide sequence ID" value="NZ_AVBH01000043.1"/>
</dbReference>
<comment type="function">
    <text evidence="5">A key translational regulator that binds mRNA to regulate translation initiation and/or mRNA stability. Mediates global changes in gene expression, shifting from rapid growth to stress survival by linking envelope stress, the stringent response and the catabolite repression systems. Usually binds in the 5'-UTR; binding at or near the Shine-Dalgarno sequence prevents ribosome-binding, repressing translation, binding elsewhere in the 5'-UTR can activate translation and/or stabilize the mRNA. Its function is antagonized by small RNA(s).</text>
</comment>
<dbReference type="Proteomes" id="UP000030003">
    <property type="component" value="Unassembled WGS sequence"/>
</dbReference>
<dbReference type="eggNOG" id="COG1551">
    <property type="taxonomic scope" value="Bacteria"/>
</dbReference>
<organism evidence="6 7">
    <name type="scientific">Lysobacter defluvii IMMIB APB-9 = DSM 18482</name>
    <dbReference type="NCBI Taxonomy" id="1385515"/>
    <lineage>
        <taxon>Bacteria</taxon>
        <taxon>Pseudomonadati</taxon>
        <taxon>Pseudomonadota</taxon>
        <taxon>Gammaproteobacteria</taxon>
        <taxon>Lysobacterales</taxon>
        <taxon>Lysobacteraceae</taxon>
        <taxon>Novilysobacter</taxon>
    </lineage>
</organism>
<dbReference type="Pfam" id="PF02599">
    <property type="entry name" value="CsrA"/>
    <property type="match status" value="1"/>
</dbReference>
<evidence type="ECO:0000256" key="5">
    <source>
        <dbReference type="HAMAP-Rule" id="MF_00167"/>
    </source>
</evidence>
<dbReference type="Gene3D" id="2.60.40.4380">
    <property type="entry name" value="Translational regulator CsrA"/>
    <property type="match status" value="1"/>
</dbReference>
<dbReference type="GO" id="GO:0045948">
    <property type="term" value="P:positive regulation of translational initiation"/>
    <property type="evidence" value="ECO:0007669"/>
    <property type="project" value="UniProtKB-UniRule"/>
</dbReference>
<comment type="subunit">
    <text evidence="5">Homodimer; the beta-strands of each monomer intercalate to form a hydrophobic core, while the alpha-helices form wings that extend away from the core.</text>
</comment>
<dbReference type="InterPro" id="IPR003751">
    <property type="entry name" value="CsrA"/>
</dbReference>
<dbReference type="GO" id="GO:0048027">
    <property type="term" value="F:mRNA 5'-UTR binding"/>
    <property type="evidence" value="ECO:0007669"/>
    <property type="project" value="UniProtKB-UniRule"/>
</dbReference>
<reference evidence="6 7" key="1">
    <citation type="submission" date="2013-08" db="EMBL/GenBank/DDBJ databases">
        <title>Genomic analysis of Lysobacter defluvii.</title>
        <authorList>
            <person name="Wang Q."/>
            <person name="Wang G."/>
        </authorList>
    </citation>
    <scope>NUCLEOTIDE SEQUENCE [LARGE SCALE GENOMIC DNA]</scope>
    <source>
        <strain evidence="6 7">IMMIB APB-9</strain>
    </source>
</reference>
<dbReference type="AlphaFoldDB" id="A0A0A0M9H7"/>
<keyword evidence="7" id="KW-1185">Reference proteome</keyword>
<evidence type="ECO:0000256" key="1">
    <source>
        <dbReference type="ARBA" id="ARBA00022490"/>
    </source>
</evidence>
<keyword evidence="4 5" id="KW-0010">Activator</keyword>
<dbReference type="NCBIfam" id="NF002469">
    <property type="entry name" value="PRK01712.1"/>
    <property type="match status" value="1"/>
</dbReference>
<dbReference type="GO" id="GO:0005829">
    <property type="term" value="C:cytosol"/>
    <property type="evidence" value="ECO:0007669"/>
    <property type="project" value="TreeGrafter"/>
</dbReference>
<keyword evidence="3 5" id="KW-0694">RNA-binding</keyword>
<gene>
    <name evidence="5" type="primary">csrA</name>
    <name evidence="6" type="ORF">N791_13315</name>
</gene>
<comment type="caution">
    <text evidence="6">The sequence shown here is derived from an EMBL/GenBank/DDBJ whole genome shotgun (WGS) entry which is preliminary data.</text>
</comment>
<dbReference type="NCBIfam" id="TIGR00202">
    <property type="entry name" value="csrA"/>
    <property type="match status" value="1"/>
</dbReference>
<evidence type="ECO:0000256" key="3">
    <source>
        <dbReference type="ARBA" id="ARBA00022884"/>
    </source>
</evidence>
<comment type="subcellular location">
    <subcellularLocation>
        <location evidence="5">Cytoplasm</location>
    </subcellularLocation>
</comment>
<evidence type="ECO:0000313" key="6">
    <source>
        <dbReference type="EMBL" id="KGO98879.1"/>
    </source>
</evidence>
<evidence type="ECO:0000256" key="2">
    <source>
        <dbReference type="ARBA" id="ARBA00022845"/>
    </source>
</evidence>
<proteinExistence type="inferred from homology"/>
<dbReference type="HAMAP" id="MF_00167">
    <property type="entry name" value="CsrA"/>
    <property type="match status" value="1"/>
</dbReference>
<dbReference type="OrthoDB" id="9809061at2"/>
<dbReference type="GO" id="GO:0045947">
    <property type="term" value="P:negative regulation of translational initiation"/>
    <property type="evidence" value="ECO:0007669"/>
    <property type="project" value="UniProtKB-UniRule"/>
</dbReference>
<dbReference type="SUPFAM" id="SSF117130">
    <property type="entry name" value="CsrA-like"/>
    <property type="match status" value="1"/>
</dbReference>
<dbReference type="GO" id="GO:0006402">
    <property type="term" value="P:mRNA catabolic process"/>
    <property type="evidence" value="ECO:0007669"/>
    <property type="project" value="InterPro"/>
</dbReference>
<dbReference type="InterPro" id="IPR036107">
    <property type="entry name" value="CsrA_sf"/>
</dbReference>
<evidence type="ECO:0000256" key="4">
    <source>
        <dbReference type="ARBA" id="ARBA00023159"/>
    </source>
</evidence>
<keyword evidence="2 5" id="KW-0810">Translation regulation</keyword>
<keyword evidence="1 5" id="KW-0963">Cytoplasm</keyword>
<dbReference type="PANTHER" id="PTHR34984:SF1">
    <property type="entry name" value="CARBON STORAGE REGULATOR"/>
    <property type="match status" value="1"/>
</dbReference>
<dbReference type="PANTHER" id="PTHR34984">
    <property type="entry name" value="CARBON STORAGE REGULATOR"/>
    <property type="match status" value="1"/>
</dbReference>